<accession>A0A0L8FVW2</accession>
<proteinExistence type="predicted"/>
<dbReference type="EMBL" id="KQ426026">
    <property type="protein sequence ID" value="KOF68754.1"/>
    <property type="molecule type" value="Genomic_DNA"/>
</dbReference>
<dbReference type="AlphaFoldDB" id="A0A0L8FVW2"/>
<reference evidence="1" key="1">
    <citation type="submission" date="2015-07" db="EMBL/GenBank/DDBJ databases">
        <title>MeaNS - Measles Nucleotide Surveillance Program.</title>
        <authorList>
            <person name="Tran T."/>
            <person name="Druce J."/>
        </authorList>
    </citation>
    <scope>NUCLEOTIDE SEQUENCE</scope>
    <source>
        <strain evidence="1">UCB-OBI-ISO-001</strain>
        <tissue evidence="1">Gonad</tissue>
    </source>
</reference>
<sequence length="146" mass="17062">MMPTQSQGLINYKQPSHMLCHFYPRPKNNLVSDNQTHRISLYWFLRFTEDFGNSVHICLVLLMVLPIFKDLWIGPLINTIQTSVSQTFFLTITSFFNSHFFQDPHPTFLMLVHGILAQNNLVPGTHLMWLTIYLKHTNISFNNPIL</sequence>
<name>A0A0L8FVW2_OCTBM</name>
<protein>
    <submittedName>
        <fullName evidence="1">Uncharacterized protein</fullName>
    </submittedName>
</protein>
<gene>
    <name evidence="1" type="ORF">OCBIM_22006584mg</name>
</gene>
<evidence type="ECO:0000313" key="1">
    <source>
        <dbReference type="EMBL" id="KOF68754.1"/>
    </source>
</evidence>
<organism evidence="1">
    <name type="scientific">Octopus bimaculoides</name>
    <name type="common">California two-spotted octopus</name>
    <dbReference type="NCBI Taxonomy" id="37653"/>
    <lineage>
        <taxon>Eukaryota</taxon>
        <taxon>Metazoa</taxon>
        <taxon>Spiralia</taxon>
        <taxon>Lophotrochozoa</taxon>
        <taxon>Mollusca</taxon>
        <taxon>Cephalopoda</taxon>
        <taxon>Coleoidea</taxon>
        <taxon>Octopodiformes</taxon>
        <taxon>Octopoda</taxon>
        <taxon>Incirrata</taxon>
        <taxon>Octopodidae</taxon>
        <taxon>Octopus</taxon>
    </lineage>
</organism>